<dbReference type="InterPro" id="IPR012875">
    <property type="entry name" value="SDHF4"/>
</dbReference>
<gene>
    <name evidence="4" type="ORF">DIURU_001183</name>
</gene>
<accession>A0A642UVP0</accession>
<dbReference type="AlphaFoldDB" id="A0A642UVP0"/>
<sequence length="127" mass="13997">MTLMLKAVRSTSVRALPQLRAAYSSNFGFDKKPGPPPLPKEQQEEFERLQKIAASQAAIEEYNAEVTGETSDSGPVLPKSDIGTFMYNHTIPEFEGDVNPKTGEVGGPKQDPIRHGDWSFNGRVTDF</sequence>
<name>A0A642UVP0_DIURU</name>
<proteinExistence type="inferred from homology"/>
<evidence type="ECO:0000256" key="3">
    <source>
        <dbReference type="SAM" id="MobiDB-lite"/>
    </source>
</evidence>
<comment type="similarity">
    <text evidence="1">Belongs to the SDHAF4 family.</text>
</comment>
<evidence type="ECO:0000313" key="4">
    <source>
        <dbReference type="EMBL" id="KAA8906241.1"/>
    </source>
</evidence>
<evidence type="ECO:0000313" key="5">
    <source>
        <dbReference type="Proteomes" id="UP000449547"/>
    </source>
</evidence>
<organism evidence="4 5">
    <name type="scientific">Diutina rugosa</name>
    <name type="common">Yeast</name>
    <name type="synonym">Candida rugosa</name>
    <dbReference type="NCBI Taxonomy" id="5481"/>
    <lineage>
        <taxon>Eukaryota</taxon>
        <taxon>Fungi</taxon>
        <taxon>Dikarya</taxon>
        <taxon>Ascomycota</taxon>
        <taxon>Saccharomycotina</taxon>
        <taxon>Pichiomycetes</taxon>
        <taxon>Debaryomycetaceae</taxon>
        <taxon>Diutina</taxon>
    </lineage>
</organism>
<dbReference type="VEuPathDB" id="FungiDB:DIURU_001183"/>
<dbReference type="GeneID" id="54779836"/>
<dbReference type="OMA" id="GGDWSYN"/>
<evidence type="ECO:0000256" key="2">
    <source>
        <dbReference type="ARBA" id="ARBA00022170"/>
    </source>
</evidence>
<evidence type="ECO:0000256" key="1">
    <source>
        <dbReference type="ARBA" id="ARBA00005701"/>
    </source>
</evidence>
<dbReference type="EMBL" id="SWFT01000036">
    <property type="protein sequence ID" value="KAA8906241.1"/>
    <property type="molecule type" value="Genomic_DNA"/>
</dbReference>
<dbReference type="OrthoDB" id="201362at2759"/>
<dbReference type="RefSeq" id="XP_034014061.1">
    <property type="nucleotide sequence ID" value="XM_034153699.1"/>
</dbReference>
<dbReference type="Pfam" id="PF07896">
    <property type="entry name" value="DUF1674"/>
    <property type="match status" value="1"/>
</dbReference>
<dbReference type="GO" id="GO:0034553">
    <property type="term" value="P:mitochondrial respiratory chain complex II assembly"/>
    <property type="evidence" value="ECO:0007669"/>
    <property type="project" value="TreeGrafter"/>
</dbReference>
<protein>
    <recommendedName>
        <fullName evidence="2">Succinate dehydrogenase assembly factor 4, mitochondrial</fullName>
    </recommendedName>
</protein>
<keyword evidence="5" id="KW-1185">Reference proteome</keyword>
<dbReference type="PANTHER" id="PTHR28524">
    <property type="entry name" value="SUCCINATE DEHYDROGENASE ASSEMBLY FACTOR 4, MITOCHONDRIAL"/>
    <property type="match status" value="1"/>
</dbReference>
<dbReference type="GO" id="GO:0005739">
    <property type="term" value="C:mitochondrion"/>
    <property type="evidence" value="ECO:0007669"/>
    <property type="project" value="TreeGrafter"/>
</dbReference>
<reference evidence="4 5" key="1">
    <citation type="submission" date="2019-07" db="EMBL/GenBank/DDBJ databases">
        <title>Genome assembly of two rare yeast pathogens: Diutina rugosa and Trichomonascus ciferrii.</title>
        <authorList>
            <person name="Mixao V."/>
            <person name="Saus E."/>
            <person name="Hansen A."/>
            <person name="Lass-Flor C."/>
            <person name="Gabaldon T."/>
        </authorList>
    </citation>
    <scope>NUCLEOTIDE SEQUENCE [LARGE SCALE GENOMIC DNA]</scope>
    <source>
        <strain evidence="4 5">CBS 613</strain>
    </source>
</reference>
<dbReference type="PANTHER" id="PTHR28524:SF3">
    <property type="entry name" value="SUCCINATE DEHYDROGENASE ASSEMBLY FACTOR 4, MITOCHONDRIAL"/>
    <property type="match status" value="1"/>
</dbReference>
<feature type="region of interest" description="Disordered" evidence="3">
    <location>
        <begin position="94"/>
        <end position="127"/>
    </location>
</feature>
<dbReference type="Proteomes" id="UP000449547">
    <property type="component" value="Unassembled WGS sequence"/>
</dbReference>
<comment type="caution">
    <text evidence="4">The sequence shown here is derived from an EMBL/GenBank/DDBJ whole genome shotgun (WGS) entry which is preliminary data.</text>
</comment>